<sequence>MPFGKPYARGLLRERGRGGGEGGSVDPPGDEVRRELDRVGLPCTGQAAGARVGAMAARDARPSPSDPGASVRVPPGTLHPEPRALEAPVCLVLPILPGRRGWLGEWWVVAAGWHAPGGRGSAADRGWGVGGGRGTGFGGGLNGHWLPWPAEPGGGPVLSLGARGAVGSLAGLTSLPAVARVGRSGRASPPRQPAGDPECPASPPRLIPSSLSSARKKKKKQKNKRPTTLSVKGSQCRFGPASSCWN</sequence>
<proteinExistence type="predicted"/>
<organism evidence="2 3">
    <name type="scientific">Rangifer tarandus platyrhynchus</name>
    <name type="common">Svalbard reindeer</name>
    <dbReference type="NCBI Taxonomy" id="3082113"/>
    <lineage>
        <taxon>Eukaryota</taxon>
        <taxon>Metazoa</taxon>
        <taxon>Chordata</taxon>
        <taxon>Craniata</taxon>
        <taxon>Vertebrata</taxon>
        <taxon>Euteleostomi</taxon>
        <taxon>Mammalia</taxon>
        <taxon>Eutheria</taxon>
        <taxon>Laurasiatheria</taxon>
        <taxon>Artiodactyla</taxon>
        <taxon>Ruminantia</taxon>
        <taxon>Pecora</taxon>
        <taxon>Cervidae</taxon>
        <taxon>Odocoileinae</taxon>
        <taxon>Rangifer</taxon>
    </lineage>
</organism>
<evidence type="ECO:0000313" key="2">
    <source>
        <dbReference type="EMBL" id="CAI9169116.1"/>
    </source>
</evidence>
<evidence type="ECO:0000256" key="1">
    <source>
        <dbReference type="SAM" id="MobiDB-lite"/>
    </source>
</evidence>
<gene>
    <name evidence="2" type="ORF">MRATA1EN1_LOCUS18078</name>
</gene>
<feature type="region of interest" description="Disordered" evidence="1">
    <location>
        <begin position="47"/>
        <end position="72"/>
    </location>
</feature>
<feature type="compositionally biased region" description="Basic residues" evidence="1">
    <location>
        <begin position="214"/>
        <end position="225"/>
    </location>
</feature>
<dbReference type="Proteomes" id="UP001176941">
    <property type="component" value="Chromosome 29"/>
</dbReference>
<feature type="region of interest" description="Disordered" evidence="1">
    <location>
        <begin position="182"/>
        <end position="246"/>
    </location>
</feature>
<accession>A0ABN8Z807</accession>
<keyword evidence="3" id="KW-1185">Reference proteome</keyword>
<feature type="region of interest" description="Disordered" evidence="1">
    <location>
        <begin position="1"/>
        <end position="32"/>
    </location>
</feature>
<evidence type="ECO:0000313" key="3">
    <source>
        <dbReference type="Proteomes" id="UP001176941"/>
    </source>
</evidence>
<feature type="compositionally biased region" description="Low complexity" evidence="1">
    <location>
        <begin position="47"/>
        <end position="57"/>
    </location>
</feature>
<dbReference type="EMBL" id="OX459965">
    <property type="protein sequence ID" value="CAI9169116.1"/>
    <property type="molecule type" value="Genomic_DNA"/>
</dbReference>
<name>A0ABN8Z807_RANTA</name>
<reference evidence="2" key="1">
    <citation type="submission" date="2023-04" db="EMBL/GenBank/DDBJ databases">
        <authorList>
            <consortium name="ELIXIR-Norway"/>
        </authorList>
    </citation>
    <scope>NUCLEOTIDE SEQUENCE [LARGE SCALE GENOMIC DNA]</scope>
</reference>
<protein>
    <submittedName>
        <fullName evidence="2">Uncharacterized protein</fullName>
    </submittedName>
</protein>